<comment type="caution">
    <text evidence="3">The sequence shown here is derived from an EMBL/GenBank/DDBJ whole genome shotgun (WGS) entry which is preliminary data.</text>
</comment>
<dbReference type="InterPro" id="IPR024071">
    <property type="entry name" value="S-Me-THD_C_sf"/>
</dbReference>
<keyword evidence="4" id="KW-1185">Reference proteome</keyword>
<dbReference type="EMBL" id="JAEVLS010000001">
    <property type="protein sequence ID" value="MBM0104200.1"/>
    <property type="molecule type" value="Genomic_DNA"/>
</dbReference>
<evidence type="ECO:0000259" key="2">
    <source>
        <dbReference type="Pfam" id="PF20906"/>
    </source>
</evidence>
<dbReference type="Gene3D" id="2.40.390.10">
    <property type="entry name" value="CV3147-like"/>
    <property type="match status" value="1"/>
</dbReference>
<name>A0ABS1WT91_9GAMM</name>
<evidence type="ECO:0000313" key="4">
    <source>
        <dbReference type="Proteomes" id="UP000661077"/>
    </source>
</evidence>
<dbReference type="RefSeq" id="WP_203166134.1">
    <property type="nucleotide sequence ID" value="NZ_JAEVLS010000001.1"/>
</dbReference>
<protein>
    <submittedName>
        <fullName evidence="3">DUF917 domain-containing protein</fullName>
    </submittedName>
</protein>
<gene>
    <name evidence="3" type="ORF">JM946_05560</name>
</gene>
<evidence type="ECO:0000313" key="3">
    <source>
        <dbReference type="EMBL" id="MBM0104200.1"/>
    </source>
</evidence>
<organism evidence="3 4">
    <name type="scientific">Steroidobacter gossypii</name>
    <dbReference type="NCBI Taxonomy" id="2805490"/>
    <lineage>
        <taxon>Bacteria</taxon>
        <taxon>Pseudomonadati</taxon>
        <taxon>Pseudomonadota</taxon>
        <taxon>Gammaproteobacteria</taxon>
        <taxon>Steroidobacterales</taxon>
        <taxon>Steroidobacteraceae</taxon>
        <taxon>Steroidobacter</taxon>
    </lineage>
</organism>
<dbReference type="Pfam" id="PF20906">
    <property type="entry name" value="S-Me-THD_C"/>
    <property type="match status" value="1"/>
</dbReference>
<reference evidence="3 4" key="1">
    <citation type="journal article" date="2021" name="Int. J. Syst. Evol. Microbiol.">
        <title>Steroidobacter gossypii sp. nov., isolated from soil of cotton cropping field.</title>
        <authorList>
            <person name="Huang R."/>
            <person name="Yang S."/>
            <person name="Zhen C."/>
            <person name="Liu W."/>
        </authorList>
    </citation>
    <scope>NUCLEOTIDE SEQUENCE [LARGE SCALE GENOMIC DNA]</scope>
    <source>
        <strain evidence="3 4">S1-65</strain>
    </source>
</reference>
<feature type="domain" description="S-Me-THD N-terminal" evidence="1">
    <location>
        <begin position="11"/>
        <end position="167"/>
    </location>
</feature>
<evidence type="ECO:0000259" key="1">
    <source>
        <dbReference type="Pfam" id="PF06032"/>
    </source>
</evidence>
<sequence length="370" mass="39412">MSHTKRTLTLEDVADLARGCAFLGSGGGGDPHTAFMEIEAALGEGGAIELIELESLPDDAFVAPCGWIGAPTISAEKLPSGREALQGLRKLEEITNRRVDAVFPVEIGGSNGLAALLLALRSGLPVVDCDGMGRAFPESQMVIFNIRGQQASPAILTDDKGNCVVIETVDNVSEERLARAAAVTLGGSCHLIEYCASAREMKANALRGTISDALRIGRGIRAARENGRDPFHGLFEALRASPHFDQAGVLFDGKIVDLQRETRNGFSVGRAVIDAFGGGQRLEVEFKNENLIARLDGQVRALVPDIISILDRETAETIVTECLKYGQRVKVVGASAPRALRSAESLAVLGPDAFKLPGPYRSIAELNGWK</sequence>
<feature type="domain" description="S-Me-THD-like C-terminal" evidence="2">
    <location>
        <begin position="171"/>
        <end position="361"/>
    </location>
</feature>
<dbReference type="Pfam" id="PF06032">
    <property type="entry name" value="S-Me-THD_N"/>
    <property type="match status" value="1"/>
</dbReference>
<accession>A0ABS1WT91</accession>
<dbReference type="InterPro" id="IPR010318">
    <property type="entry name" value="S-Me-THD_N"/>
</dbReference>
<dbReference type="SUPFAM" id="SSF160991">
    <property type="entry name" value="CV3147-like"/>
    <property type="match status" value="1"/>
</dbReference>
<dbReference type="Proteomes" id="UP000661077">
    <property type="component" value="Unassembled WGS sequence"/>
</dbReference>
<dbReference type="InterPro" id="IPR048350">
    <property type="entry name" value="S-Me-THD-like_C"/>
</dbReference>
<proteinExistence type="predicted"/>
<dbReference type="InterPro" id="IPR027479">
    <property type="entry name" value="S-Me-THD_N_sf"/>
</dbReference>
<dbReference type="Gene3D" id="3.40.1610.10">
    <property type="entry name" value="CV3147-like domain"/>
    <property type="match status" value="1"/>
</dbReference>